<keyword evidence="4" id="KW-1185">Reference proteome</keyword>
<organism evidence="3 4">
    <name type="scientific">Intrasporangium calvum</name>
    <dbReference type="NCBI Taxonomy" id="53358"/>
    <lineage>
        <taxon>Bacteria</taxon>
        <taxon>Bacillati</taxon>
        <taxon>Actinomycetota</taxon>
        <taxon>Actinomycetes</taxon>
        <taxon>Micrococcales</taxon>
        <taxon>Intrasporangiaceae</taxon>
        <taxon>Intrasporangium</taxon>
    </lineage>
</organism>
<feature type="transmembrane region" description="Helical" evidence="1">
    <location>
        <begin position="59"/>
        <end position="80"/>
    </location>
</feature>
<dbReference type="EMBL" id="JAPFQL010000017">
    <property type="protein sequence ID" value="MDC5696757.1"/>
    <property type="molecule type" value="Genomic_DNA"/>
</dbReference>
<keyword evidence="1" id="KW-1133">Transmembrane helix</keyword>
<name>A0ABT5GEU5_9MICO</name>
<protein>
    <submittedName>
        <fullName evidence="3">Uncharacterized protein</fullName>
    </submittedName>
</protein>
<sequence length="91" mass="8945">MNHHSTLQRGACTLAAAATLGLALAGPASARPDPGEPVPAPSGPIRVIETPVDDNALELLQVGGGLAAGLALAGAAAALASRRRHATPHFA</sequence>
<keyword evidence="1" id="KW-0812">Transmembrane</keyword>
<keyword evidence="2" id="KW-0732">Signal</keyword>
<proteinExistence type="predicted"/>
<accession>A0ABT5GEU5</accession>
<feature type="signal peptide" evidence="2">
    <location>
        <begin position="1"/>
        <end position="30"/>
    </location>
</feature>
<evidence type="ECO:0000256" key="1">
    <source>
        <dbReference type="SAM" id="Phobius"/>
    </source>
</evidence>
<gene>
    <name evidence="3" type="ORF">OO014_05765</name>
</gene>
<dbReference type="Proteomes" id="UP001150259">
    <property type="component" value="Unassembled WGS sequence"/>
</dbReference>
<dbReference type="RefSeq" id="WP_272461333.1">
    <property type="nucleotide sequence ID" value="NZ_JAPFQL010000017.1"/>
</dbReference>
<feature type="chain" id="PRO_5045722319" evidence="2">
    <location>
        <begin position="31"/>
        <end position="91"/>
    </location>
</feature>
<evidence type="ECO:0000256" key="2">
    <source>
        <dbReference type="SAM" id="SignalP"/>
    </source>
</evidence>
<comment type="caution">
    <text evidence="3">The sequence shown here is derived from an EMBL/GenBank/DDBJ whole genome shotgun (WGS) entry which is preliminary data.</text>
</comment>
<keyword evidence="1" id="KW-0472">Membrane</keyword>
<evidence type="ECO:0000313" key="3">
    <source>
        <dbReference type="EMBL" id="MDC5696757.1"/>
    </source>
</evidence>
<evidence type="ECO:0000313" key="4">
    <source>
        <dbReference type="Proteomes" id="UP001150259"/>
    </source>
</evidence>
<reference evidence="3 4" key="1">
    <citation type="submission" date="2022-11" db="EMBL/GenBank/DDBJ databases">
        <title>Anaerobic phenanthrene biodegradation by a DNRA strain PheN6.</title>
        <authorList>
            <person name="Zhang Z."/>
        </authorList>
    </citation>
    <scope>NUCLEOTIDE SEQUENCE [LARGE SCALE GENOMIC DNA]</scope>
    <source>
        <strain evidence="3 4">PheN6</strain>
    </source>
</reference>